<proteinExistence type="predicted"/>
<reference evidence="2 3" key="1">
    <citation type="submission" date="2023-09" db="EMBL/GenBank/DDBJ databases">
        <authorList>
            <person name="Rey-Velasco X."/>
        </authorList>
    </citation>
    <scope>NUCLEOTIDE SEQUENCE [LARGE SCALE GENOMIC DNA]</scope>
    <source>
        <strain evidence="2 3">F363</strain>
    </source>
</reference>
<protein>
    <recommendedName>
        <fullName evidence="4">PEGA domain-containing protein</fullName>
    </recommendedName>
</protein>
<dbReference type="Proteomes" id="UP001262889">
    <property type="component" value="Unassembled WGS sequence"/>
</dbReference>
<evidence type="ECO:0000313" key="2">
    <source>
        <dbReference type="EMBL" id="MDT0643940.1"/>
    </source>
</evidence>
<keyword evidence="1" id="KW-0812">Transmembrane</keyword>
<name>A0ABU3CC72_9FLAO</name>
<evidence type="ECO:0008006" key="4">
    <source>
        <dbReference type="Google" id="ProtNLM"/>
    </source>
</evidence>
<dbReference type="EMBL" id="JAVRHQ010000018">
    <property type="protein sequence ID" value="MDT0643940.1"/>
    <property type="molecule type" value="Genomic_DNA"/>
</dbReference>
<sequence>MATLILRRKSQWSNGLRSFSLYLNGEKLGKLKSNETIDFEIPQGHHILTAKIDWLKSREYEFDVKSEEKIKFEIHSERGSTWLFPVLAILMLSDILAGIFTSWESGIISGFFWGLFAGAFIGFGARFFKNRDNYLITTNNSLAV</sequence>
<feature type="transmembrane region" description="Helical" evidence="1">
    <location>
        <begin position="107"/>
        <end position="128"/>
    </location>
</feature>
<gene>
    <name evidence="2" type="ORF">RM553_13970</name>
</gene>
<dbReference type="RefSeq" id="WP_311535558.1">
    <property type="nucleotide sequence ID" value="NZ_JAVRHQ010000018.1"/>
</dbReference>
<evidence type="ECO:0000256" key="1">
    <source>
        <dbReference type="SAM" id="Phobius"/>
    </source>
</evidence>
<comment type="caution">
    <text evidence="2">The sequence shown here is derived from an EMBL/GenBank/DDBJ whole genome shotgun (WGS) entry which is preliminary data.</text>
</comment>
<accession>A0ABU3CC72</accession>
<evidence type="ECO:0000313" key="3">
    <source>
        <dbReference type="Proteomes" id="UP001262889"/>
    </source>
</evidence>
<keyword evidence="3" id="KW-1185">Reference proteome</keyword>
<organism evidence="2 3">
    <name type="scientific">Autumnicola tepida</name>
    <dbReference type="NCBI Taxonomy" id="3075595"/>
    <lineage>
        <taxon>Bacteria</taxon>
        <taxon>Pseudomonadati</taxon>
        <taxon>Bacteroidota</taxon>
        <taxon>Flavobacteriia</taxon>
        <taxon>Flavobacteriales</taxon>
        <taxon>Flavobacteriaceae</taxon>
        <taxon>Autumnicola</taxon>
    </lineage>
</organism>
<feature type="transmembrane region" description="Helical" evidence="1">
    <location>
        <begin position="81"/>
        <end position="101"/>
    </location>
</feature>
<keyword evidence="1" id="KW-1133">Transmembrane helix</keyword>
<keyword evidence="1" id="KW-0472">Membrane</keyword>